<evidence type="ECO:0000313" key="2">
    <source>
        <dbReference type="EMBL" id="MCE2055074.1"/>
    </source>
</evidence>
<organism evidence="2 3">
    <name type="scientific">Datura stramonium</name>
    <name type="common">Jimsonweed</name>
    <name type="synonym">Common thornapple</name>
    <dbReference type="NCBI Taxonomy" id="4076"/>
    <lineage>
        <taxon>Eukaryota</taxon>
        <taxon>Viridiplantae</taxon>
        <taxon>Streptophyta</taxon>
        <taxon>Embryophyta</taxon>
        <taxon>Tracheophyta</taxon>
        <taxon>Spermatophyta</taxon>
        <taxon>Magnoliopsida</taxon>
        <taxon>eudicotyledons</taxon>
        <taxon>Gunneridae</taxon>
        <taxon>Pentapetalae</taxon>
        <taxon>asterids</taxon>
        <taxon>lamiids</taxon>
        <taxon>Solanales</taxon>
        <taxon>Solanaceae</taxon>
        <taxon>Solanoideae</taxon>
        <taxon>Datureae</taxon>
        <taxon>Datura</taxon>
    </lineage>
</organism>
<protein>
    <submittedName>
        <fullName evidence="2">Uncharacterized protein</fullName>
    </submittedName>
</protein>
<proteinExistence type="predicted"/>
<sequence length="117" mass="12347">MADLTKCQMSDEPSIGFSNEVPKTWDFDRGDVVSAVTSTLEVQEVEINAPSLGYQRGYASGQQDANPQSNEGNDSSASGSRSSSDNPASDVNNGSEAFSSPVEDNEPIRGDVVRLSG</sequence>
<comment type="caution">
    <text evidence="2">The sequence shown here is derived from an EMBL/GenBank/DDBJ whole genome shotgun (WGS) entry which is preliminary data.</text>
</comment>
<accession>A0ABS8W3A7</accession>
<evidence type="ECO:0000256" key="1">
    <source>
        <dbReference type="SAM" id="MobiDB-lite"/>
    </source>
</evidence>
<dbReference type="Proteomes" id="UP000823775">
    <property type="component" value="Unassembled WGS sequence"/>
</dbReference>
<name>A0ABS8W3A7_DATST</name>
<keyword evidence="3" id="KW-1185">Reference proteome</keyword>
<reference evidence="2 3" key="1">
    <citation type="journal article" date="2021" name="BMC Genomics">
        <title>Datura genome reveals duplications of psychoactive alkaloid biosynthetic genes and high mutation rate following tissue culture.</title>
        <authorList>
            <person name="Rajewski A."/>
            <person name="Carter-House D."/>
            <person name="Stajich J."/>
            <person name="Litt A."/>
        </authorList>
    </citation>
    <scope>NUCLEOTIDE SEQUENCE [LARGE SCALE GENOMIC DNA]</scope>
    <source>
        <strain evidence="2">AR-01</strain>
    </source>
</reference>
<feature type="region of interest" description="Disordered" evidence="1">
    <location>
        <begin position="1"/>
        <end position="26"/>
    </location>
</feature>
<dbReference type="EMBL" id="JACEIK010006095">
    <property type="protein sequence ID" value="MCE2055074.1"/>
    <property type="molecule type" value="Genomic_DNA"/>
</dbReference>
<evidence type="ECO:0000313" key="3">
    <source>
        <dbReference type="Proteomes" id="UP000823775"/>
    </source>
</evidence>
<feature type="region of interest" description="Disordered" evidence="1">
    <location>
        <begin position="53"/>
        <end position="117"/>
    </location>
</feature>
<feature type="compositionally biased region" description="Low complexity" evidence="1">
    <location>
        <begin position="72"/>
        <end position="89"/>
    </location>
</feature>
<feature type="compositionally biased region" description="Basic and acidic residues" evidence="1">
    <location>
        <begin position="106"/>
        <end position="117"/>
    </location>
</feature>
<gene>
    <name evidence="2" type="ORF">HAX54_041892</name>
</gene>
<feature type="compositionally biased region" description="Polar residues" evidence="1">
    <location>
        <begin position="60"/>
        <end position="71"/>
    </location>
</feature>